<organism evidence="2">
    <name type="scientific">hydrothermal vent metagenome</name>
    <dbReference type="NCBI Taxonomy" id="652676"/>
    <lineage>
        <taxon>unclassified sequences</taxon>
        <taxon>metagenomes</taxon>
        <taxon>ecological metagenomes</taxon>
    </lineage>
</organism>
<dbReference type="EMBL" id="UOEK01000073">
    <property type="protein sequence ID" value="VAV95249.1"/>
    <property type="molecule type" value="Genomic_DNA"/>
</dbReference>
<gene>
    <name evidence="2" type="ORF">MNBD_ACTINO02-2369</name>
</gene>
<protein>
    <recommendedName>
        <fullName evidence="3">Lipoprotein</fullName>
    </recommendedName>
</protein>
<accession>A0A3B0RTI9</accession>
<name>A0A3B0RTI9_9ZZZZ</name>
<evidence type="ECO:0000256" key="1">
    <source>
        <dbReference type="SAM" id="MobiDB-lite"/>
    </source>
</evidence>
<sequence>MPGTASYLRDIAPYRTARYRVACTTMRSQPTPDNTPVPQPDRTHGPATRGLRRMALVAALAIVVAACGGGTDTTTGTADDPSAPASTEALPTTTTTAFVIPENTNTPGSATLTIGNTTWEFDNYYCVRGIDNTGNSRVSFTSGAFGDFEGAKTQLDATILDMDELDSMEGDGTIHSVTIEDIDNPENPTVSLSAQSGFYGTPGFEIQYSGNTVTVSTTFDDNATETPEAIPGTLTATCGS</sequence>
<reference evidence="2" key="1">
    <citation type="submission" date="2018-06" db="EMBL/GenBank/DDBJ databases">
        <authorList>
            <person name="Zhirakovskaya E."/>
        </authorList>
    </citation>
    <scope>NUCLEOTIDE SEQUENCE</scope>
</reference>
<proteinExistence type="predicted"/>
<feature type="region of interest" description="Disordered" evidence="1">
    <location>
        <begin position="25"/>
        <end position="47"/>
    </location>
</feature>
<evidence type="ECO:0000313" key="2">
    <source>
        <dbReference type="EMBL" id="VAV95249.1"/>
    </source>
</evidence>
<evidence type="ECO:0008006" key="3">
    <source>
        <dbReference type="Google" id="ProtNLM"/>
    </source>
</evidence>
<dbReference type="AlphaFoldDB" id="A0A3B0RTI9"/>